<organism evidence="1 2">
    <name type="scientific">Smallanthus sonchifolius</name>
    <dbReference type="NCBI Taxonomy" id="185202"/>
    <lineage>
        <taxon>Eukaryota</taxon>
        <taxon>Viridiplantae</taxon>
        <taxon>Streptophyta</taxon>
        <taxon>Embryophyta</taxon>
        <taxon>Tracheophyta</taxon>
        <taxon>Spermatophyta</taxon>
        <taxon>Magnoliopsida</taxon>
        <taxon>eudicotyledons</taxon>
        <taxon>Gunneridae</taxon>
        <taxon>Pentapetalae</taxon>
        <taxon>asterids</taxon>
        <taxon>campanulids</taxon>
        <taxon>Asterales</taxon>
        <taxon>Asteraceae</taxon>
        <taxon>Asteroideae</taxon>
        <taxon>Heliantheae alliance</taxon>
        <taxon>Millerieae</taxon>
        <taxon>Smallanthus</taxon>
    </lineage>
</organism>
<reference evidence="2" key="1">
    <citation type="journal article" date="2022" name="Mol. Ecol. Resour.">
        <title>The genomes of chicory, endive, great burdock and yacon provide insights into Asteraceae palaeo-polyploidization history and plant inulin production.</title>
        <authorList>
            <person name="Fan W."/>
            <person name="Wang S."/>
            <person name="Wang H."/>
            <person name="Wang A."/>
            <person name="Jiang F."/>
            <person name="Liu H."/>
            <person name="Zhao H."/>
            <person name="Xu D."/>
            <person name="Zhang Y."/>
        </authorList>
    </citation>
    <scope>NUCLEOTIDE SEQUENCE [LARGE SCALE GENOMIC DNA]</scope>
    <source>
        <strain evidence="2">cv. Yunnan</strain>
    </source>
</reference>
<gene>
    <name evidence="1" type="ORF">L1987_29344</name>
</gene>
<proteinExistence type="predicted"/>
<evidence type="ECO:0000313" key="1">
    <source>
        <dbReference type="EMBL" id="KAI3801240.1"/>
    </source>
</evidence>
<comment type="caution">
    <text evidence="1">The sequence shown here is derived from an EMBL/GenBank/DDBJ whole genome shotgun (WGS) entry which is preliminary data.</text>
</comment>
<name>A0ACB9HZR5_9ASTR</name>
<evidence type="ECO:0000313" key="2">
    <source>
        <dbReference type="Proteomes" id="UP001056120"/>
    </source>
</evidence>
<protein>
    <submittedName>
        <fullName evidence="1">Uncharacterized protein</fullName>
    </submittedName>
</protein>
<dbReference type="Proteomes" id="UP001056120">
    <property type="component" value="Linkage Group LG10"/>
</dbReference>
<accession>A0ACB9HZR5</accession>
<reference evidence="1 2" key="2">
    <citation type="journal article" date="2022" name="Mol. Ecol. Resour.">
        <title>The genomes of chicory, endive, great burdock and yacon provide insights into Asteraceae paleo-polyploidization history and plant inulin production.</title>
        <authorList>
            <person name="Fan W."/>
            <person name="Wang S."/>
            <person name="Wang H."/>
            <person name="Wang A."/>
            <person name="Jiang F."/>
            <person name="Liu H."/>
            <person name="Zhao H."/>
            <person name="Xu D."/>
            <person name="Zhang Y."/>
        </authorList>
    </citation>
    <scope>NUCLEOTIDE SEQUENCE [LARGE SCALE GENOMIC DNA]</scope>
    <source>
        <strain evidence="2">cv. Yunnan</strain>
        <tissue evidence="1">Leaves</tissue>
    </source>
</reference>
<sequence length="100" mass="11595">MLTRRSNDVESDDELTDTADSSSYCKGSLRKLDNWDDAIHIWVPVGMATLSHIINVIGEPIEHRDEIIMGIQQWWKTHREDAKKTEASCCLTFINFHFIF</sequence>
<dbReference type="EMBL" id="CM042027">
    <property type="protein sequence ID" value="KAI3801240.1"/>
    <property type="molecule type" value="Genomic_DNA"/>
</dbReference>
<keyword evidence="2" id="KW-1185">Reference proteome</keyword>